<dbReference type="InterPro" id="IPR028051">
    <property type="entry name" value="CheX-like_dom"/>
</dbReference>
<dbReference type="SUPFAM" id="SSF103039">
    <property type="entry name" value="CheC-like"/>
    <property type="match status" value="1"/>
</dbReference>
<dbReference type="GO" id="GO:0006935">
    <property type="term" value="P:chemotaxis"/>
    <property type="evidence" value="ECO:0007669"/>
    <property type="project" value="UniProtKB-KW"/>
</dbReference>
<proteinExistence type="predicted"/>
<reference evidence="4" key="1">
    <citation type="submission" date="2025-08" db="UniProtKB">
        <authorList>
            <consortium name="RefSeq"/>
        </authorList>
    </citation>
    <scope>IDENTIFICATION</scope>
</reference>
<keyword evidence="3" id="KW-1185">Reference proteome</keyword>
<dbReference type="Pfam" id="PF13690">
    <property type="entry name" value="CheX"/>
    <property type="match status" value="1"/>
</dbReference>
<dbReference type="CDD" id="cd17906">
    <property type="entry name" value="CheX"/>
    <property type="match status" value="1"/>
</dbReference>
<keyword evidence="1" id="KW-0145">Chemotaxis</keyword>
<dbReference type="Gene3D" id="3.40.1550.10">
    <property type="entry name" value="CheC-like"/>
    <property type="match status" value="1"/>
</dbReference>
<sequence>MIDLNEKDIGVFVAAVERYFHQITATAPMLRSAWLSTADEPLPSHEYTGLIEVSGDFSGNVYFSTGRATIEHLLVAMREPIRDESNLLDAVGEIANTLAGNAREYFGERLVISVPTTLRGPAPALQQRACSHPYVIAIQWQRHEAVLVVNLGRRN</sequence>
<evidence type="ECO:0000259" key="2">
    <source>
        <dbReference type="Pfam" id="PF13690"/>
    </source>
</evidence>
<evidence type="ECO:0000256" key="1">
    <source>
        <dbReference type="ARBA" id="ARBA00022500"/>
    </source>
</evidence>
<dbReference type="InterPro" id="IPR028976">
    <property type="entry name" value="CheC-like_sf"/>
</dbReference>
<name>A0A8B6X1D0_9BURK</name>
<feature type="domain" description="Chemotaxis phosphatase CheX-like" evidence="2">
    <location>
        <begin position="47"/>
        <end position="138"/>
    </location>
</feature>
<dbReference type="RefSeq" id="WP_028310112.1">
    <property type="nucleotide sequence ID" value="NZ_AXWS01000007.1"/>
</dbReference>
<accession>A0A8B6X1D0</accession>
<protein>
    <submittedName>
        <fullName evidence="4">Chemotaxis protein CheX</fullName>
    </submittedName>
</protein>
<dbReference type="AlphaFoldDB" id="A0A8B6X1D0"/>
<evidence type="ECO:0000313" key="4">
    <source>
        <dbReference type="RefSeq" id="WP_028310112.1"/>
    </source>
</evidence>
<organism evidence="3 4">
    <name type="scientific">Derxia gummosa DSM 723</name>
    <dbReference type="NCBI Taxonomy" id="1121388"/>
    <lineage>
        <taxon>Bacteria</taxon>
        <taxon>Pseudomonadati</taxon>
        <taxon>Pseudomonadota</taxon>
        <taxon>Betaproteobacteria</taxon>
        <taxon>Burkholderiales</taxon>
        <taxon>Alcaligenaceae</taxon>
        <taxon>Derxia</taxon>
    </lineage>
</organism>
<evidence type="ECO:0000313" key="3">
    <source>
        <dbReference type="Proteomes" id="UP000675920"/>
    </source>
</evidence>
<dbReference type="OrthoDB" id="9788100at2"/>
<dbReference type="Proteomes" id="UP000675920">
    <property type="component" value="Unplaced"/>
</dbReference>